<dbReference type="RefSeq" id="WP_111569444.1">
    <property type="nucleotide sequence ID" value="NZ_PIPK01000006.1"/>
</dbReference>
<evidence type="ECO:0000313" key="3">
    <source>
        <dbReference type="EMBL" id="RAJ97081.1"/>
    </source>
</evidence>
<feature type="domain" description="TnsA endonuclease C-terminal" evidence="1">
    <location>
        <begin position="167"/>
        <end position="245"/>
    </location>
</feature>
<comment type="caution">
    <text evidence="3">The sequence shown here is derived from an EMBL/GenBank/DDBJ whole genome shotgun (WGS) entry which is preliminary data.</text>
</comment>
<dbReference type="AlphaFoldDB" id="A0A327WVK0"/>
<dbReference type="SUPFAM" id="SSF46785">
    <property type="entry name" value="Winged helix' DNA-binding domain"/>
    <property type="match status" value="1"/>
</dbReference>
<dbReference type="InterPro" id="IPR036388">
    <property type="entry name" value="WH-like_DNA-bd_sf"/>
</dbReference>
<reference evidence="3 5" key="2">
    <citation type="submission" date="2018-06" db="EMBL/GenBank/DDBJ databases">
        <title>Genomic Encyclopedia of Type Strains, Phase III (KMG-III): the genomes of soil and plant-associated and newly described type strains.</title>
        <authorList>
            <person name="Whitman W."/>
        </authorList>
    </citation>
    <scope>NUCLEOTIDE SEQUENCE [LARGE SCALE GENOMIC DNA]</scope>
    <source>
        <strain evidence="3 5">CGMCC 1.15366</strain>
    </source>
</reference>
<dbReference type="Pfam" id="PF08722">
    <property type="entry name" value="Tn7_TnsA-like_N"/>
    <property type="match status" value="1"/>
</dbReference>
<keyword evidence="6" id="KW-1185">Reference proteome</keyword>
<dbReference type="InterPro" id="IPR014833">
    <property type="entry name" value="TnsA_N"/>
</dbReference>
<evidence type="ECO:0000313" key="4">
    <source>
        <dbReference type="EMBL" id="RUO24682.1"/>
    </source>
</evidence>
<dbReference type="Pfam" id="PF08721">
    <property type="entry name" value="Tn7_Tnp_TnsA_C"/>
    <property type="match status" value="1"/>
</dbReference>
<dbReference type="EMBL" id="PIPK01000006">
    <property type="protein sequence ID" value="RUO24682.1"/>
    <property type="molecule type" value="Genomic_DNA"/>
</dbReference>
<accession>A0A327WVK0</accession>
<organism evidence="3 5">
    <name type="scientific">Aliidiomarina maris</name>
    <dbReference type="NCBI Taxonomy" id="531312"/>
    <lineage>
        <taxon>Bacteria</taxon>
        <taxon>Pseudomonadati</taxon>
        <taxon>Pseudomonadota</taxon>
        <taxon>Gammaproteobacteria</taxon>
        <taxon>Alteromonadales</taxon>
        <taxon>Idiomarinaceae</taxon>
        <taxon>Aliidiomarina</taxon>
    </lineage>
</organism>
<dbReference type="Gene3D" id="1.10.10.10">
    <property type="entry name" value="Winged helix-like DNA-binding domain superfamily/Winged helix DNA-binding domain"/>
    <property type="match status" value="1"/>
</dbReference>
<dbReference type="InterPro" id="IPR014832">
    <property type="entry name" value="TnsA_C"/>
</dbReference>
<feature type="domain" description="TnsA endonuclease N-terminal" evidence="2">
    <location>
        <begin position="74"/>
        <end position="165"/>
    </location>
</feature>
<dbReference type="InterPro" id="IPR011335">
    <property type="entry name" value="Restrct_endonuc-II-like"/>
</dbReference>
<dbReference type="Gene3D" id="3.40.1350.10">
    <property type="match status" value="1"/>
</dbReference>
<dbReference type="GO" id="GO:0003676">
    <property type="term" value="F:nucleic acid binding"/>
    <property type="evidence" value="ECO:0007669"/>
    <property type="project" value="InterPro"/>
</dbReference>
<dbReference type="InterPro" id="IPR036390">
    <property type="entry name" value="WH_DNA-bd_sf"/>
</dbReference>
<dbReference type="CDD" id="cd22362">
    <property type="entry name" value="TnsA_endonuclease-like"/>
    <property type="match status" value="1"/>
</dbReference>
<evidence type="ECO:0000313" key="6">
    <source>
        <dbReference type="Proteomes" id="UP000287865"/>
    </source>
</evidence>
<dbReference type="GO" id="GO:0004519">
    <property type="term" value="F:endonuclease activity"/>
    <property type="evidence" value="ECO:0007669"/>
    <property type="project" value="UniProtKB-KW"/>
</dbReference>
<sequence>MPKKNNQISEKTLLKWVKEGRGSGQGSGYRPWLTVRDLPSLGRVHRIFGHKSQRTHHLLSDLELAVFLLLEWLPEVTDIREQFPLDRSLTKQLALDAGIRHPAQQGTDHFMSTDFLVNTTKESEPKYALQVKYMNALDDERTVEKLELERRYWVEKGIPWYLITEQQVPKAVLANVEWLYPAGRRTEEEELPLEQIEFYHHHFSQAGNKTIIEVCKKLDTAYDLEPGESLGEVRILLAKRYFDFDFFTPIRKLKASQISASDSRRIQEVYRVSNQ</sequence>
<keyword evidence="3" id="KW-0255">Endonuclease</keyword>
<evidence type="ECO:0000259" key="1">
    <source>
        <dbReference type="Pfam" id="PF08721"/>
    </source>
</evidence>
<dbReference type="SUPFAM" id="SSF52980">
    <property type="entry name" value="Restriction endonuclease-like"/>
    <property type="match status" value="1"/>
</dbReference>
<reference evidence="4 6" key="1">
    <citation type="journal article" date="2018" name="Front. Microbiol.">
        <title>Genome-Based Analysis Reveals the Taxonomy and Diversity of the Family Idiomarinaceae.</title>
        <authorList>
            <person name="Liu Y."/>
            <person name="Lai Q."/>
            <person name="Shao Z."/>
        </authorList>
    </citation>
    <scope>NUCLEOTIDE SEQUENCE [LARGE SCALE GENOMIC DNA]</scope>
    <source>
        <strain evidence="4 6">CF12-14</strain>
    </source>
</reference>
<keyword evidence="3" id="KW-0540">Nuclease</keyword>
<dbReference type="InterPro" id="IPR011856">
    <property type="entry name" value="tRNA_endonuc-like_dom_sf"/>
</dbReference>
<dbReference type="Proteomes" id="UP000287865">
    <property type="component" value="Unassembled WGS sequence"/>
</dbReference>
<name>A0A327WVK0_9GAMM</name>
<dbReference type="Proteomes" id="UP000249203">
    <property type="component" value="Unassembled WGS sequence"/>
</dbReference>
<keyword evidence="3" id="KW-0378">Hydrolase</keyword>
<dbReference type="OrthoDB" id="5291587at2"/>
<proteinExistence type="predicted"/>
<dbReference type="EMBL" id="QLMD01000006">
    <property type="protein sequence ID" value="RAJ97081.1"/>
    <property type="molecule type" value="Genomic_DNA"/>
</dbReference>
<evidence type="ECO:0000313" key="5">
    <source>
        <dbReference type="Proteomes" id="UP000249203"/>
    </source>
</evidence>
<gene>
    <name evidence="3" type="ORF">B0I24_106144</name>
    <name evidence="4" type="ORF">CWE07_08425</name>
</gene>
<evidence type="ECO:0000259" key="2">
    <source>
        <dbReference type="Pfam" id="PF08722"/>
    </source>
</evidence>
<protein>
    <submittedName>
        <fullName evidence="4">Heteromeric transposase endonuclease subunit TnsA</fullName>
    </submittedName>
    <submittedName>
        <fullName evidence="3">TnsA endonuclease-like protein</fullName>
    </submittedName>
</protein>